<name>A0A0S3EZ16_9SPHN</name>
<dbReference type="STRING" id="1332080.ATN00_09985"/>
<dbReference type="InterPro" id="IPR032710">
    <property type="entry name" value="NTF2-like_dom_sf"/>
</dbReference>
<dbReference type="OrthoDB" id="7061942at2"/>
<dbReference type="Gene3D" id="3.10.450.50">
    <property type="match status" value="1"/>
</dbReference>
<gene>
    <name evidence="1" type="ORF">ATN00_09985</name>
</gene>
<evidence type="ECO:0008006" key="3">
    <source>
        <dbReference type="Google" id="ProtNLM"/>
    </source>
</evidence>
<dbReference type="AlphaFoldDB" id="A0A0S3EZ16"/>
<sequence length="118" mass="13152">MSEAKAIVHRYVQAVIDGDLETVEGLQHPDVQWWILGVGDINRDSYTASVRDSLLTASTRSVNVTGITAERDRVAYEAVSEMMFPGKVHRDVNILIIQDGLIIEGREYLDPRAVAENI</sequence>
<evidence type="ECO:0000313" key="2">
    <source>
        <dbReference type="Proteomes" id="UP000056968"/>
    </source>
</evidence>
<organism evidence="1 2">
    <name type="scientific">Sphingobium baderi</name>
    <dbReference type="NCBI Taxonomy" id="1332080"/>
    <lineage>
        <taxon>Bacteria</taxon>
        <taxon>Pseudomonadati</taxon>
        <taxon>Pseudomonadota</taxon>
        <taxon>Alphaproteobacteria</taxon>
        <taxon>Sphingomonadales</taxon>
        <taxon>Sphingomonadaceae</taxon>
        <taxon>Sphingobium</taxon>
    </lineage>
</organism>
<dbReference type="RefSeq" id="WP_062064338.1">
    <property type="nucleotide sequence ID" value="NZ_CP013264.1"/>
</dbReference>
<evidence type="ECO:0000313" key="1">
    <source>
        <dbReference type="EMBL" id="ALR20587.1"/>
    </source>
</evidence>
<accession>A0A0S3EZ16</accession>
<reference evidence="1 2" key="1">
    <citation type="submission" date="2015-11" db="EMBL/GenBank/DDBJ databases">
        <title>A Two-component Flavoprotein Monooxygenase System MeaXY Responsible for para-Hydroxylation of 2-Methyl-6-ethylaniline and 2,6-Diethylaniline in Sphingobium baderi DE-13.</title>
        <authorList>
            <person name="Cheng M."/>
            <person name="Meng Q."/>
            <person name="Yang Y."/>
            <person name="Chu C."/>
            <person name="Yan X."/>
            <person name="He J."/>
            <person name="Li S."/>
        </authorList>
    </citation>
    <scope>NUCLEOTIDE SEQUENCE [LARGE SCALE GENOMIC DNA]</scope>
    <source>
        <strain evidence="1 2">DE-13</strain>
    </source>
</reference>
<protein>
    <recommendedName>
        <fullName evidence="3">SnoaL-like domain-containing protein</fullName>
    </recommendedName>
</protein>
<keyword evidence="2" id="KW-1185">Reference proteome</keyword>
<dbReference type="SUPFAM" id="SSF54427">
    <property type="entry name" value="NTF2-like"/>
    <property type="match status" value="1"/>
</dbReference>
<dbReference type="Proteomes" id="UP000056968">
    <property type="component" value="Chromosome"/>
</dbReference>
<proteinExistence type="predicted"/>
<dbReference type="KEGG" id="sbd:ATN00_09985"/>
<dbReference type="EMBL" id="CP013264">
    <property type="protein sequence ID" value="ALR20587.1"/>
    <property type="molecule type" value="Genomic_DNA"/>
</dbReference>